<proteinExistence type="predicted"/>
<feature type="domain" description="HTH gntR-type" evidence="6">
    <location>
        <begin position="5"/>
        <end position="73"/>
    </location>
</feature>
<dbReference type="InterPro" id="IPR036388">
    <property type="entry name" value="WH-like_DNA-bd_sf"/>
</dbReference>
<gene>
    <name evidence="8" type="ORF">SAMN04489764_0277</name>
</gene>
<sequence length="348" mass="38358">MERTEPPYAKIAAELRRRIADGELRPGDRVPSTRQITRQWGVAMATATKVIATLTREGLVRPVPGVGTVVAASAPTSAQSSARATRPSALTAPRPAGRPADQRERHDRTAGDHRRGAASELTRERIVRTAIDIADAEGLSALSMRRVAGELGVATMSLYRYVPGKDELITLMADEVFGEPELPEVPPPGWRAQLEVAARAQWALYRRHPWLASVLSIIRPQPLPHGMVYGEWIMRAMDGFGFDLSTLMHINVLIVAYVRGIATELEAEVEAERDTGIDFEQWLDERQEAFTSAIIAGGFEMYRRLDEADDVPFDLDTLFEFGLERLLDGIGILIERQANGRDPGLTGA</sequence>
<dbReference type="Gene3D" id="1.10.10.10">
    <property type="entry name" value="Winged helix-like DNA-binding domain superfamily/Winged helix DNA-binding domain"/>
    <property type="match status" value="1"/>
</dbReference>
<dbReference type="Pfam" id="PF00392">
    <property type="entry name" value="GntR"/>
    <property type="match status" value="1"/>
</dbReference>
<feature type="compositionally biased region" description="Basic and acidic residues" evidence="5">
    <location>
        <begin position="100"/>
        <end position="121"/>
    </location>
</feature>
<dbReference type="AlphaFoldDB" id="A0A1H1A266"/>
<evidence type="ECO:0000259" key="7">
    <source>
        <dbReference type="PROSITE" id="PS50977"/>
    </source>
</evidence>
<keyword evidence="1" id="KW-0805">Transcription regulation</keyword>
<dbReference type="Pfam" id="PF02909">
    <property type="entry name" value="TetR_C_1"/>
    <property type="match status" value="1"/>
</dbReference>
<dbReference type="GO" id="GO:0000976">
    <property type="term" value="F:transcription cis-regulatory region binding"/>
    <property type="evidence" value="ECO:0007669"/>
    <property type="project" value="TreeGrafter"/>
</dbReference>
<dbReference type="Proteomes" id="UP000217103">
    <property type="component" value="Unassembled WGS sequence"/>
</dbReference>
<evidence type="ECO:0000256" key="5">
    <source>
        <dbReference type="SAM" id="MobiDB-lite"/>
    </source>
</evidence>
<dbReference type="SUPFAM" id="SSF48498">
    <property type="entry name" value="Tetracyclin repressor-like, C-terminal domain"/>
    <property type="match status" value="1"/>
</dbReference>
<evidence type="ECO:0000256" key="1">
    <source>
        <dbReference type="ARBA" id="ARBA00023015"/>
    </source>
</evidence>
<dbReference type="Pfam" id="PF00440">
    <property type="entry name" value="TetR_N"/>
    <property type="match status" value="1"/>
</dbReference>
<name>A0A1H1A266_9ACTN</name>
<feature type="domain" description="HTH tetR-type" evidence="7">
    <location>
        <begin position="120"/>
        <end position="180"/>
    </location>
</feature>
<dbReference type="InterPro" id="IPR004111">
    <property type="entry name" value="Repressor_TetR_C"/>
</dbReference>
<evidence type="ECO:0000256" key="3">
    <source>
        <dbReference type="ARBA" id="ARBA00023163"/>
    </source>
</evidence>
<dbReference type="InterPro" id="IPR001647">
    <property type="entry name" value="HTH_TetR"/>
</dbReference>
<feature type="region of interest" description="Disordered" evidence="5">
    <location>
        <begin position="73"/>
        <end position="121"/>
    </location>
</feature>
<dbReference type="PROSITE" id="PS50949">
    <property type="entry name" value="HTH_GNTR"/>
    <property type="match status" value="1"/>
</dbReference>
<dbReference type="InterPro" id="IPR036390">
    <property type="entry name" value="WH_DNA-bd_sf"/>
</dbReference>
<dbReference type="OrthoDB" id="4540879at2"/>
<feature type="compositionally biased region" description="Low complexity" evidence="5">
    <location>
        <begin position="73"/>
        <end position="89"/>
    </location>
</feature>
<protein>
    <submittedName>
        <fullName evidence="8">Regulatory protein, tetR family</fullName>
    </submittedName>
</protein>
<dbReference type="PANTHER" id="PTHR30055">
    <property type="entry name" value="HTH-TYPE TRANSCRIPTIONAL REGULATOR RUTR"/>
    <property type="match status" value="1"/>
</dbReference>
<dbReference type="SMART" id="SM00345">
    <property type="entry name" value="HTH_GNTR"/>
    <property type="match status" value="1"/>
</dbReference>
<dbReference type="PANTHER" id="PTHR30055:SF151">
    <property type="entry name" value="TRANSCRIPTIONAL REGULATORY PROTEIN"/>
    <property type="match status" value="1"/>
</dbReference>
<dbReference type="GO" id="GO:0003700">
    <property type="term" value="F:DNA-binding transcription factor activity"/>
    <property type="evidence" value="ECO:0007669"/>
    <property type="project" value="InterPro"/>
</dbReference>
<keyword evidence="3" id="KW-0804">Transcription</keyword>
<evidence type="ECO:0000313" key="9">
    <source>
        <dbReference type="Proteomes" id="UP000217103"/>
    </source>
</evidence>
<evidence type="ECO:0000313" key="8">
    <source>
        <dbReference type="EMBL" id="SDQ33749.1"/>
    </source>
</evidence>
<dbReference type="SUPFAM" id="SSF46689">
    <property type="entry name" value="Homeodomain-like"/>
    <property type="match status" value="1"/>
</dbReference>
<feature type="DNA-binding region" description="H-T-H motif" evidence="4">
    <location>
        <begin position="143"/>
        <end position="162"/>
    </location>
</feature>
<accession>A0A1H1A266</accession>
<dbReference type="PROSITE" id="PS50977">
    <property type="entry name" value="HTH_TETR_2"/>
    <property type="match status" value="1"/>
</dbReference>
<dbReference type="InterPro" id="IPR000524">
    <property type="entry name" value="Tscrpt_reg_HTH_GntR"/>
</dbReference>
<reference evidence="8 9" key="1">
    <citation type="submission" date="2016-10" db="EMBL/GenBank/DDBJ databases">
        <authorList>
            <person name="de Groot N.N."/>
        </authorList>
    </citation>
    <scope>NUCLEOTIDE SEQUENCE [LARGE SCALE GENOMIC DNA]</scope>
    <source>
        <strain evidence="8 9">DSM 43794</strain>
    </source>
</reference>
<dbReference type="Gene3D" id="1.10.357.10">
    <property type="entry name" value="Tetracycline Repressor, domain 2"/>
    <property type="match status" value="1"/>
</dbReference>
<organism evidence="8 9">
    <name type="scientific">Thermostaphylospora chromogena</name>
    <dbReference type="NCBI Taxonomy" id="35622"/>
    <lineage>
        <taxon>Bacteria</taxon>
        <taxon>Bacillati</taxon>
        <taxon>Actinomycetota</taxon>
        <taxon>Actinomycetes</taxon>
        <taxon>Streptosporangiales</taxon>
        <taxon>Thermomonosporaceae</taxon>
        <taxon>Thermostaphylospora</taxon>
    </lineage>
</organism>
<keyword evidence="9" id="KW-1185">Reference proteome</keyword>
<dbReference type="InterPro" id="IPR036271">
    <property type="entry name" value="Tet_transcr_reg_TetR-rel_C_sf"/>
</dbReference>
<evidence type="ECO:0000256" key="4">
    <source>
        <dbReference type="PROSITE-ProRule" id="PRU00335"/>
    </source>
</evidence>
<dbReference type="RefSeq" id="WP_093257049.1">
    <property type="nucleotide sequence ID" value="NZ_FNKK01000002.1"/>
</dbReference>
<dbReference type="STRING" id="35622.SAMN04489764_0277"/>
<dbReference type="SUPFAM" id="SSF46785">
    <property type="entry name" value="Winged helix' DNA-binding domain"/>
    <property type="match status" value="1"/>
</dbReference>
<dbReference type="InterPro" id="IPR050109">
    <property type="entry name" value="HTH-type_TetR-like_transc_reg"/>
</dbReference>
<evidence type="ECO:0000256" key="2">
    <source>
        <dbReference type="ARBA" id="ARBA00023125"/>
    </source>
</evidence>
<keyword evidence="2 4" id="KW-0238">DNA-binding</keyword>
<dbReference type="GO" id="GO:0045892">
    <property type="term" value="P:negative regulation of DNA-templated transcription"/>
    <property type="evidence" value="ECO:0007669"/>
    <property type="project" value="InterPro"/>
</dbReference>
<evidence type="ECO:0000259" key="6">
    <source>
        <dbReference type="PROSITE" id="PS50949"/>
    </source>
</evidence>
<dbReference type="EMBL" id="FNKK01000002">
    <property type="protein sequence ID" value="SDQ33749.1"/>
    <property type="molecule type" value="Genomic_DNA"/>
</dbReference>
<dbReference type="InterPro" id="IPR009057">
    <property type="entry name" value="Homeodomain-like_sf"/>
</dbReference>
<dbReference type="Gene3D" id="1.10.10.60">
    <property type="entry name" value="Homeodomain-like"/>
    <property type="match status" value="1"/>
</dbReference>
<dbReference type="CDD" id="cd07377">
    <property type="entry name" value="WHTH_GntR"/>
    <property type="match status" value="1"/>
</dbReference>